<dbReference type="PROSITE" id="PS51186">
    <property type="entry name" value="GNAT"/>
    <property type="match status" value="1"/>
</dbReference>
<keyword evidence="1" id="KW-0808">Transferase</keyword>
<evidence type="ECO:0000256" key="3">
    <source>
        <dbReference type="ARBA" id="ARBA00038502"/>
    </source>
</evidence>
<evidence type="ECO:0000256" key="1">
    <source>
        <dbReference type="ARBA" id="ARBA00022679"/>
    </source>
</evidence>
<sequence>MNIPEKLLTERLIIRKFQNKDLEPFRKFMKDENATKYLLFNPEQKTEKGIKELFDWTISSYGTSDQVFSLVVADKNTDEYIGSIGVAPDPESSDHQIYWSILPEHWRKGYAAEATAELIYYLFETGIKRIVAYSHPENIASTKTALKAGMKHMGKIRVEWAENEADHFIIEKIKK</sequence>
<proteinExistence type="inferred from homology"/>
<dbReference type="EMBL" id="PGCK01000011">
    <property type="protein sequence ID" value="MCD1295868.1"/>
    <property type="molecule type" value="Genomic_DNA"/>
</dbReference>
<dbReference type="InterPro" id="IPR000182">
    <property type="entry name" value="GNAT_dom"/>
</dbReference>
<dbReference type="Pfam" id="PF13302">
    <property type="entry name" value="Acetyltransf_3"/>
    <property type="match status" value="1"/>
</dbReference>
<feature type="domain" description="N-acetyltransferase" evidence="4">
    <location>
        <begin position="12"/>
        <end position="175"/>
    </location>
</feature>
<organism evidence="5 6">
    <name type="scientific">Methanooceanicella nereidis</name>
    <dbReference type="NCBI Taxonomy" id="2052831"/>
    <lineage>
        <taxon>Archaea</taxon>
        <taxon>Methanobacteriati</taxon>
        <taxon>Methanobacteriota</taxon>
        <taxon>Stenosarchaea group</taxon>
        <taxon>Methanomicrobia</taxon>
        <taxon>Methanocellales</taxon>
        <taxon>Methanocellaceae</taxon>
        <taxon>Methanooceanicella</taxon>
    </lineage>
</organism>
<keyword evidence="2" id="KW-0012">Acyltransferase</keyword>
<dbReference type="PANTHER" id="PTHR43792">
    <property type="entry name" value="GNAT FAMILY, PUTATIVE (AFU_ORTHOLOGUE AFUA_3G00765)-RELATED-RELATED"/>
    <property type="match status" value="1"/>
</dbReference>
<dbReference type="AlphaFoldDB" id="A0AAP2REK2"/>
<comment type="similarity">
    <text evidence="3">Belongs to the acetyltransferase family. RimJ subfamily.</text>
</comment>
<protein>
    <submittedName>
        <fullName evidence="5">N-acetyltransferase</fullName>
    </submittedName>
</protein>
<reference evidence="5 6" key="1">
    <citation type="submission" date="2017-11" db="EMBL/GenBank/DDBJ databases">
        <title>Isolation and Characterization of Family Methanocellaceae Species from Potential Methane Hydrate Area Offshore Southwestern Taiwan.</title>
        <authorList>
            <person name="Zhang W.-L."/>
            <person name="Chen W.-C."/>
            <person name="Lai M.-C."/>
            <person name="Chen S.-C."/>
        </authorList>
    </citation>
    <scope>NUCLEOTIDE SEQUENCE [LARGE SCALE GENOMIC DNA]</scope>
    <source>
        <strain evidence="5 6">CWC-04</strain>
    </source>
</reference>
<accession>A0AAP2REK2</accession>
<gene>
    <name evidence="5" type="ORF">CUJ83_12765</name>
</gene>
<dbReference type="Proteomes" id="UP001320159">
    <property type="component" value="Unassembled WGS sequence"/>
</dbReference>
<dbReference type="CDD" id="cd04301">
    <property type="entry name" value="NAT_SF"/>
    <property type="match status" value="1"/>
</dbReference>
<dbReference type="RefSeq" id="WP_230742725.1">
    <property type="nucleotide sequence ID" value="NZ_PGCK01000011.1"/>
</dbReference>
<evidence type="ECO:0000313" key="5">
    <source>
        <dbReference type="EMBL" id="MCD1295868.1"/>
    </source>
</evidence>
<dbReference type="Gene3D" id="3.40.630.30">
    <property type="match status" value="1"/>
</dbReference>
<name>A0AAP2REK2_9EURY</name>
<dbReference type="InterPro" id="IPR051531">
    <property type="entry name" value="N-acetyltransferase"/>
</dbReference>
<evidence type="ECO:0000256" key="2">
    <source>
        <dbReference type="ARBA" id="ARBA00023315"/>
    </source>
</evidence>
<dbReference type="SUPFAM" id="SSF55729">
    <property type="entry name" value="Acyl-CoA N-acyltransferases (Nat)"/>
    <property type="match status" value="1"/>
</dbReference>
<dbReference type="GO" id="GO:0016747">
    <property type="term" value="F:acyltransferase activity, transferring groups other than amino-acyl groups"/>
    <property type="evidence" value="ECO:0007669"/>
    <property type="project" value="InterPro"/>
</dbReference>
<comment type="caution">
    <text evidence="5">The sequence shown here is derived from an EMBL/GenBank/DDBJ whole genome shotgun (WGS) entry which is preliminary data.</text>
</comment>
<evidence type="ECO:0000313" key="6">
    <source>
        <dbReference type="Proteomes" id="UP001320159"/>
    </source>
</evidence>
<dbReference type="InterPro" id="IPR016181">
    <property type="entry name" value="Acyl_CoA_acyltransferase"/>
</dbReference>
<evidence type="ECO:0000259" key="4">
    <source>
        <dbReference type="PROSITE" id="PS51186"/>
    </source>
</evidence>
<dbReference type="PANTHER" id="PTHR43792:SF8">
    <property type="entry name" value="[RIBOSOMAL PROTEIN US5]-ALANINE N-ACETYLTRANSFERASE"/>
    <property type="match status" value="1"/>
</dbReference>
<keyword evidence="6" id="KW-1185">Reference proteome</keyword>